<name>A0A1I3NSH3_9RHOB</name>
<proteinExistence type="predicted"/>
<keyword evidence="2" id="KW-1133">Transmembrane helix</keyword>
<keyword evidence="6" id="KW-1185">Reference proteome</keyword>
<feature type="transmembrane region" description="Helical" evidence="2">
    <location>
        <begin position="162"/>
        <end position="183"/>
    </location>
</feature>
<dbReference type="EMBL" id="FOQH01000014">
    <property type="protein sequence ID" value="SFJ12223.1"/>
    <property type="molecule type" value="Genomic_DNA"/>
</dbReference>
<evidence type="ECO:0000313" key="5">
    <source>
        <dbReference type="EMBL" id="SFJ12223.1"/>
    </source>
</evidence>
<evidence type="ECO:0000256" key="2">
    <source>
        <dbReference type="SAM" id="Phobius"/>
    </source>
</evidence>
<dbReference type="AlphaFoldDB" id="A0A1I3NSH3"/>
<feature type="domain" description="Alpha/beta-hydrolase catalytic" evidence="3">
    <location>
        <begin position="375"/>
        <end position="662"/>
    </location>
</feature>
<gene>
    <name evidence="5" type="ORF">SAMN05216258_11458</name>
</gene>
<keyword evidence="2" id="KW-0472">Membrane</keyword>
<evidence type="ECO:0000256" key="1">
    <source>
        <dbReference type="SAM" id="MobiDB-lite"/>
    </source>
</evidence>
<reference evidence="5 6" key="1">
    <citation type="submission" date="2016-10" db="EMBL/GenBank/DDBJ databases">
        <authorList>
            <person name="de Groot N.N."/>
        </authorList>
    </citation>
    <scope>NUCLEOTIDE SEQUENCE [LARGE SCALE GENOMIC DNA]</scope>
    <source>
        <strain evidence="5 6">CGMCC 1.11030</strain>
    </source>
</reference>
<evidence type="ECO:0000259" key="4">
    <source>
        <dbReference type="Pfam" id="PF15420"/>
    </source>
</evidence>
<organism evidence="5 6">
    <name type="scientific">Albimonas pacifica</name>
    <dbReference type="NCBI Taxonomy" id="1114924"/>
    <lineage>
        <taxon>Bacteria</taxon>
        <taxon>Pseudomonadati</taxon>
        <taxon>Pseudomonadota</taxon>
        <taxon>Alphaproteobacteria</taxon>
        <taxon>Rhodobacterales</taxon>
        <taxon>Paracoccaceae</taxon>
        <taxon>Albimonas</taxon>
    </lineage>
</organism>
<feature type="transmembrane region" description="Helical" evidence="2">
    <location>
        <begin position="134"/>
        <end position="156"/>
    </location>
</feature>
<dbReference type="Pfam" id="PF15420">
    <property type="entry name" value="Abhydrolase_9_N"/>
    <property type="match status" value="1"/>
</dbReference>
<feature type="region of interest" description="Disordered" evidence="1">
    <location>
        <begin position="1"/>
        <end position="124"/>
    </location>
</feature>
<dbReference type="InterPro" id="IPR027787">
    <property type="entry name" value="Alpha/beta-hydrolase_catalytic"/>
</dbReference>
<feature type="transmembrane region" description="Helical" evidence="2">
    <location>
        <begin position="284"/>
        <end position="303"/>
    </location>
</feature>
<protein>
    <submittedName>
        <fullName evidence="5">Uncharacterized membrane protein</fullName>
    </submittedName>
</protein>
<evidence type="ECO:0000313" key="6">
    <source>
        <dbReference type="Proteomes" id="UP000199377"/>
    </source>
</evidence>
<feature type="transmembrane region" description="Helical" evidence="2">
    <location>
        <begin position="204"/>
        <end position="221"/>
    </location>
</feature>
<accession>A0A1I3NSH3</accession>
<dbReference type="Proteomes" id="UP000199377">
    <property type="component" value="Unassembled WGS sequence"/>
</dbReference>
<sequence length="676" mass="71099">MPPSPDPGAAPRRAPLIRARTSGSSAGAEAEAAPPGAPMAAADPGSAQAFGRGDGPGTAQEAVQEQRPVTAEASGQESGPATVQAAGQGDASETGRAAEHRDGPATAQGTGQGDAPPAAPPAEPGAGRIRRFAWFSWLVAAAGLSVCALAFSPSLIPRPWPFQALLAGLSFALGAWLAVAVRWAWRWLELPEPARLGARRAGQALTLAAAAGLAAALWRSADWQNATRELMGMPPVESMFHVRTLLAAAALALVLLGLGALLAWGLKTAARAPLRVSQRRAASAAGVAAFVALLVTAVDGTLVRGAVALIDQVQAAVDVADPPGAQPPAEPERSSGPGSLIAWDDLGRAGKRFVHEGPRAADIEAASGRPARQPIRAYVGLRAADDVEAQARLALDELERAGGFERNILVVATPTGTGWLQNEAIAPLEYMHDGDTAVVGVQYSYLQSPLSLILEPGLAQASAREVFAAIHARWRELPEATRPRLYVFGLSLGSLGSEASLPLNAWVRDPIDGALWAGPTFRNPFWRQIRRDREPGSPDWRPVFEDGALVRVLGPSRPEAAYGGPWGPLRIVFMANPSDPIAFFEEAMWWREPDWMKPPRGADVTPLFAWRPLTSFLLTAADMLSAADAPAGHGHDYAARDYADAWAAVTAREGWGPLDSARIAARIKATDPDVEP</sequence>
<dbReference type="Pfam" id="PF10081">
    <property type="entry name" value="Abhydrolase_9"/>
    <property type="match status" value="1"/>
</dbReference>
<dbReference type="InterPro" id="IPR027788">
    <property type="entry name" value="Alpha/beta-hydrolase_N_dom"/>
</dbReference>
<keyword evidence="2" id="KW-0812">Transmembrane</keyword>
<feature type="compositionally biased region" description="Low complexity" evidence="1">
    <location>
        <begin position="9"/>
        <end position="49"/>
    </location>
</feature>
<feature type="transmembrane region" description="Helical" evidence="2">
    <location>
        <begin position="241"/>
        <end position="264"/>
    </location>
</feature>
<dbReference type="STRING" id="1114924.SAMN05216258_11458"/>
<feature type="domain" description="Alpha/beta-hydrolase N-terminal" evidence="4">
    <location>
        <begin position="151"/>
        <end position="358"/>
    </location>
</feature>
<evidence type="ECO:0000259" key="3">
    <source>
        <dbReference type="Pfam" id="PF10081"/>
    </source>
</evidence>